<dbReference type="EMBL" id="CATOUU010000554">
    <property type="protein sequence ID" value="CAI9933877.1"/>
    <property type="molecule type" value="Genomic_DNA"/>
</dbReference>
<dbReference type="EMBL" id="CAXDID020000169">
    <property type="protein sequence ID" value="CAL6046650.1"/>
    <property type="molecule type" value="Genomic_DNA"/>
</dbReference>
<evidence type="ECO:0000313" key="2">
    <source>
        <dbReference type="EMBL" id="CAL6046650.1"/>
    </source>
</evidence>
<proteinExistence type="predicted"/>
<name>A0AA86P847_9EUKA</name>
<dbReference type="AlphaFoldDB" id="A0AA86P847"/>
<reference evidence="1" key="1">
    <citation type="submission" date="2023-06" db="EMBL/GenBank/DDBJ databases">
        <authorList>
            <person name="Kurt Z."/>
        </authorList>
    </citation>
    <scope>NUCLEOTIDE SEQUENCE</scope>
</reference>
<evidence type="ECO:0000313" key="3">
    <source>
        <dbReference type="Proteomes" id="UP001642409"/>
    </source>
</evidence>
<accession>A0AA86P847</accession>
<keyword evidence="3" id="KW-1185">Reference proteome</keyword>
<gene>
    <name evidence="1" type="ORF">HINF_LOCUS21522</name>
    <name evidence="2" type="ORF">HINF_LOCUS41825</name>
</gene>
<reference evidence="2 3" key="2">
    <citation type="submission" date="2024-07" db="EMBL/GenBank/DDBJ databases">
        <authorList>
            <person name="Akdeniz Z."/>
        </authorList>
    </citation>
    <scope>NUCLEOTIDE SEQUENCE [LARGE SCALE GENOMIC DNA]</scope>
</reference>
<protein>
    <submittedName>
        <fullName evidence="2">Hypothetical_protein</fullName>
    </submittedName>
</protein>
<evidence type="ECO:0000313" key="1">
    <source>
        <dbReference type="EMBL" id="CAI9933877.1"/>
    </source>
</evidence>
<organism evidence="1">
    <name type="scientific">Hexamita inflata</name>
    <dbReference type="NCBI Taxonomy" id="28002"/>
    <lineage>
        <taxon>Eukaryota</taxon>
        <taxon>Metamonada</taxon>
        <taxon>Diplomonadida</taxon>
        <taxon>Hexamitidae</taxon>
        <taxon>Hexamitinae</taxon>
        <taxon>Hexamita</taxon>
    </lineage>
</organism>
<comment type="caution">
    <text evidence="1">The sequence shown here is derived from an EMBL/GenBank/DDBJ whole genome shotgun (WGS) entry which is preliminary data.</text>
</comment>
<sequence>MQMELYTKKVLTKKLQQWSRQSYAKVQIGFVLCCFQKIRSSICYRLLIQNSKFFYNKVNQALKATQAASISILKYTNQIIITFQHKQHNKSAQIQLALKSKFIISSVDTLVTRDSADFCVVTTCNEWLMPLFLELALNNSFRNRIPQNRVINYIHYIVSRRLTLQQSHINLVVINIQQLTLHKQEQAYRHFTRIHKTEHFDQL</sequence>
<dbReference type="Proteomes" id="UP001642409">
    <property type="component" value="Unassembled WGS sequence"/>
</dbReference>